<feature type="domain" description="ANTAR" evidence="3">
    <location>
        <begin position="172"/>
        <end position="233"/>
    </location>
</feature>
<keyword evidence="1" id="KW-0805">Transcription regulation</keyword>
<protein>
    <submittedName>
        <fullName evidence="4">GAF and ANTAR domain-containing protein</fullName>
    </submittedName>
</protein>
<evidence type="ECO:0000313" key="5">
    <source>
        <dbReference type="Proteomes" id="UP001501637"/>
    </source>
</evidence>
<dbReference type="RefSeq" id="WP_344518367.1">
    <property type="nucleotide sequence ID" value="NZ_BAAAUG010000009.1"/>
</dbReference>
<name>A0ABP6M6C5_9ACTN</name>
<keyword evidence="2" id="KW-0804">Transcription</keyword>
<dbReference type="Gene3D" id="3.30.450.40">
    <property type="match status" value="1"/>
</dbReference>
<dbReference type="PIRSF" id="PIRSF036625">
    <property type="entry name" value="GAF_ANTAR"/>
    <property type="match status" value="1"/>
</dbReference>
<dbReference type="Proteomes" id="UP001501637">
    <property type="component" value="Unassembled WGS sequence"/>
</dbReference>
<proteinExistence type="predicted"/>
<dbReference type="EMBL" id="BAAAUG010000009">
    <property type="protein sequence ID" value="GAA3082079.1"/>
    <property type="molecule type" value="Genomic_DNA"/>
</dbReference>
<comment type="caution">
    <text evidence="4">The sequence shown here is derived from an EMBL/GenBank/DDBJ whole genome shotgun (WGS) entry which is preliminary data.</text>
</comment>
<evidence type="ECO:0000313" key="4">
    <source>
        <dbReference type="EMBL" id="GAA3082079.1"/>
    </source>
</evidence>
<dbReference type="SUPFAM" id="SSF55781">
    <property type="entry name" value="GAF domain-like"/>
    <property type="match status" value="1"/>
</dbReference>
<dbReference type="InterPro" id="IPR005561">
    <property type="entry name" value="ANTAR"/>
</dbReference>
<accession>A0ABP6M6C5</accession>
<dbReference type="InterPro" id="IPR029016">
    <property type="entry name" value="GAF-like_dom_sf"/>
</dbReference>
<dbReference type="InterPro" id="IPR003018">
    <property type="entry name" value="GAF"/>
</dbReference>
<dbReference type="SMART" id="SM00065">
    <property type="entry name" value="GAF"/>
    <property type="match status" value="1"/>
</dbReference>
<gene>
    <name evidence="4" type="ORF">GCM10010449_02570</name>
</gene>
<reference evidence="5" key="1">
    <citation type="journal article" date="2019" name="Int. J. Syst. Evol. Microbiol.">
        <title>The Global Catalogue of Microorganisms (GCM) 10K type strain sequencing project: providing services to taxonomists for standard genome sequencing and annotation.</title>
        <authorList>
            <consortium name="The Broad Institute Genomics Platform"/>
            <consortium name="The Broad Institute Genome Sequencing Center for Infectious Disease"/>
            <person name="Wu L."/>
            <person name="Ma J."/>
        </authorList>
    </citation>
    <scope>NUCLEOTIDE SEQUENCE [LARGE SCALE GENOMIC DNA]</scope>
    <source>
        <strain evidence="5">JCM 9092</strain>
    </source>
</reference>
<evidence type="ECO:0000259" key="3">
    <source>
        <dbReference type="PROSITE" id="PS50921"/>
    </source>
</evidence>
<dbReference type="Pfam" id="PF03861">
    <property type="entry name" value="ANTAR"/>
    <property type="match status" value="1"/>
</dbReference>
<evidence type="ECO:0000256" key="2">
    <source>
        <dbReference type="ARBA" id="ARBA00023163"/>
    </source>
</evidence>
<evidence type="ECO:0000256" key="1">
    <source>
        <dbReference type="ARBA" id="ARBA00023015"/>
    </source>
</evidence>
<sequence>MLDLSREERLAAAFVELADTLVKDFDVIAFLHQLTEHCVDLLDVRAAGVVLALPDGPVVDVAASDENTRRLELAGVEWDEGPCHDCYRSGTSVAEKRVDDALAQVRWPQFAPRARQAGFTSVVAAPLQLRGQVIGALNLFRDQVHPLAPAGLRLGQALADTATIGILQQWAVHEHLSVIAQLQQALDSRIIIEQAKGALSNRRQIGVDEAFRLMRRHARNRRAPLTAVAMQVLDGTAERTLLDPGTGTGTETSTST</sequence>
<organism evidence="4 5">
    <name type="scientific">Streptomyces rectiviolaceus</name>
    <dbReference type="NCBI Taxonomy" id="332591"/>
    <lineage>
        <taxon>Bacteria</taxon>
        <taxon>Bacillati</taxon>
        <taxon>Actinomycetota</taxon>
        <taxon>Actinomycetes</taxon>
        <taxon>Kitasatosporales</taxon>
        <taxon>Streptomycetaceae</taxon>
        <taxon>Streptomyces</taxon>
    </lineage>
</organism>
<keyword evidence="5" id="KW-1185">Reference proteome</keyword>
<dbReference type="InterPro" id="IPR036388">
    <property type="entry name" value="WH-like_DNA-bd_sf"/>
</dbReference>
<dbReference type="Pfam" id="PF13185">
    <property type="entry name" value="GAF_2"/>
    <property type="match status" value="1"/>
</dbReference>
<dbReference type="InterPro" id="IPR012074">
    <property type="entry name" value="GAF_ANTAR"/>
</dbReference>
<dbReference type="SMART" id="SM01012">
    <property type="entry name" value="ANTAR"/>
    <property type="match status" value="1"/>
</dbReference>
<dbReference type="PROSITE" id="PS50921">
    <property type="entry name" value="ANTAR"/>
    <property type="match status" value="1"/>
</dbReference>
<dbReference type="Gene3D" id="1.10.10.10">
    <property type="entry name" value="Winged helix-like DNA-binding domain superfamily/Winged helix DNA-binding domain"/>
    <property type="match status" value="1"/>
</dbReference>